<dbReference type="Proteomes" id="UP001314205">
    <property type="component" value="Unassembled WGS sequence"/>
</dbReference>
<evidence type="ECO:0000256" key="1">
    <source>
        <dbReference type="SAM" id="MobiDB-lite"/>
    </source>
</evidence>
<dbReference type="AlphaFoldDB" id="A0AAV1LYG2"/>
<accession>A0AAV1LYG2</accession>
<comment type="caution">
    <text evidence="2">The sequence shown here is derived from an EMBL/GenBank/DDBJ whole genome shotgun (WGS) entry which is preliminary data.</text>
</comment>
<organism evidence="2 3">
    <name type="scientific">Parnassius mnemosyne</name>
    <name type="common">clouded apollo</name>
    <dbReference type="NCBI Taxonomy" id="213953"/>
    <lineage>
        <taxon>Eukaryota</taxon>
        <taxon>Metazoa</taxon>
        <taxon>Ecdysozoa</taxon>
        <taxon>Arthropoda</taxon>
        <taxon>Hexapoda</taxon>
        <taxon>Insecta</taxon>
        <taxon>Pterygota</taxon>
        <taxon>Neoptera</taxon>
        <taxon>Endopterygota</taxon>
        <taxon>Lepidoptera</taxon>
        <taxon>Glossata</taxon>
        <taxon>Ditrysia</taxon>
        <taxon>Papilionoidea</taxon>
        <taxon>Papilionidae</taxon>
        <taxon>Parnassiinae</taxon>
        <taxon>Parnassini</taxon>
        <taxon>Parnassius</taxon>
        <taxon>Driopa</taxon>
    </lineage>
</organism>
<name>A0AAV1LYG2_9NEOP</name>
<gene>
    <name evidence="2" type="ORF">PARMNEM_LOCUS18110</name>
</gene>
<feature type="region of interest" description="Disordered" evidence="1">
    <location>
        <begin position="86"/>
        <end position="114"/>
    </location>
</feature>
<feature type="compositionally biased region" description="Polar residues" evidence="1">
    <location>
        <begin position="44"/>
        <end position="61"/>
    </location>
</feature>
<sequence length="195" mass="21757">MEFTTHLGLHSQATRLLGESLSPPPSVATGLAPSTGKRPRSRRTWTGVSTTRKRNLPNTTSPAFETIAGFSAGLIPVRSPLLRKSLHDIRQRNDDSTTPLTKRRRSRRGALRTSSPPTFGCCVCRVSNIYFQNKSIAHHTTLWLMFFNSRPSDRSGPGYFSTDRNVRSKCRCSNVSCSSHYDAQLTAFFIDPRAK</sequence>
<dbReference type="EMBL" id="CAVLGL010000108">
    <property type="protein sequence ID" value="CAK1599209.1"/>
    <property type="molecule type" value="Genomic_DNA"/>
</dbReference>
<feature type="region of interest" description="Disordered" evidence="1">
    <location>
        <begin position="17"/>
        <end position="61"/>
    </location>
</feature>
<proteinExistence type="predicted"/>
<keyword evidence="3" id="KW-1185">Reference proteome</keyword>
<reference evidence="2 3" key="1">
    <citation type="submission" date="2023-11" db="EMBL/GenBank/DDBJ databases">
        <authorList>
            <person name="Hedman E."/>
            <person name="Englund M."/>
            <person name="Stromberg M."/>
            <person name="Nyberg Akerstrom W."/>
            <person name="Nylinder S."/>
            <person name="Jareborg N."/>
            <person name="Kallberg Y."/>
            <person name="Kronander E."/>
        </authorList>
    </citation>
    <scope>NUCLEOTIDE SEQUENCE [LARGE SCALE GENOMIC DNA]</scope>
</reference>
<feature type="compositionally biased region" description="Basic and acidic residues" evidence="1">
    <location>
        <begin position="86"/>
        <end position="95"/>
    </location>
</feature>
<protein>
    <submittedName>
        <fullName evidence="2">Uncharacterized protein</fullName>
    </submittedName>
</protein>
<evidence type="ECO:0000313" key="3">
    <source>
        <dbReference type="Proteomes" id="UP001314205"/>
    </source>
</evidence>
<evidence type="ECO:0000313" key="2">
    <source>
        <dbReference type="EMBL" id="CAK1599209.1"/>
    </source>
</evidence>
<feature type="compositionally biased region" description="Basic residues" evidence="1">
    <location>
        <begin position="101"/>
        <end position="110"/>
    </location>
</feature>